<dbReference type="InterPro" id="IPR050638">
    <property type="entry name" value="AA-Vitamin_Transporters"/>
</dbReference>
<keyword evidence="3 6" id="KW-0812">Transmembrane</keyword>
<gene>
    <name evidence="8" type="ORF">CHH72_05530</name>
</gene>
<feature type="transmembrane region" description="Helical" evidence="6">
    <location>
        <begin position="198"/>
        <end position="218"/>
    </location>
</feature>
<feature type="domain" description="EamA" evidence="7">
    <location>
        <begin position="10"/>
        <end position="148"/>
    </location>
</feature>
<proteinExistence type="inferred from homology"/>
<accession>A0A268P1T2</accession>
<dbReference type="AlphaFoldDB" id="A0A268P1T2"/>
<comment type="subcellular location">
    <subcellularLocation>
        <location evidence="1">Endomembrane system</location>
        <topology evidence="1">Multi-pass membrane protein</topology>
    </subcellularLocation>
</comment>
<evidence type="ECO:0000256" key="3">
    <source>
        <dbReference type="ARBA" id="ARBA00022692"/>
    </source>
</evidence>
<feature type="domain" description="EamA" evidence="7">
    <location>
        <begin position="164"/>
        <end position="300"/>
    </location>
</feature>
<feature type="transmembrane region" description="Helical" evidence="6">
    <location>
        <begin position="260"/>
        <end position="278"/>
    </location>
</feature>
<evidence type="ECO:0000256" key="2">
    <source>
        <dbReference type="ARBA" id="ARBA00007362"/>
    </source>
</evidence>
<feature type="transmembrane region" description="Helical" evidence="6">
    <location>
        <begin position="161"/>
        <end position="186"/>
    </location>
</feature>
<evidence type="ECO:0000313" key="9">
    <source>
        <dbReference type="Proteomes" id="UP000216207"/>
    </source>
</evidence>
<reference evidence="8 9" key="1">
    <citation type="submission" date="2017-07" db="EMBL/GenBank/DDBJ databases">
        <title>Isolation and whole genome analysis of endospore-forming bacteria from heroin.</title>
        <authorList>
            <person name="Kalinowski J."/>
            <person name="Ahrens B."/>
            <person name="Al-Dilaimi A."/>
            <person name="Winkler A."/>
            <person name="Wibberg D."/>
            <person name="Schleenbecker U."/>
            <person name="Ruckert C."/>
            <person name="Wolfel R."/>
            <person name="Grass G."/>
        </authorList>
    </citation>
    <scope>NUCLEOTIDE SEQUENCE [LARGE SCALE GENOMIC DNA]</scope>
    <source>
        <strain evidence="8 9">7539</strain>
    </source>
</reference>
<keyword evidence="4 6" id="KW-1133">Transmembrane helix</keyword>
<organism evidence="8 9">
    <name type="scientific">Shouchella clausii</name>
    <name type="common">Alkalihalobacillus clausii</name>
    <dbReference type="NCBI Taxonomy" id="79880"/>
    <lineage>
        <taxon>Bacteria</taxon>
        <taxon>Bacillati</taxon>
        <taxon>Bacillota</taxon>
        <taxon>Bacilli</taxon>
        <taxon>Bacillales</taxon>
        <taxon>Bacillaceae</taxon>
        <taxon>Shouchella</taxon>
    </lineage>
</organism>
<protein>
    <submittedName>
        <fullName evidence="8">EamA family transporter</fullName>
    </submittedName>
</protein>
<feature type="transmembrane region" description="Helical" evidence="6">
    <location>
        <begin position="284"/>
        <end position="302"/>
    </location>
</feature>
<evidence type="ECO:0000259" key="7">
    <source>
        <dbReference type="Pfam" id="PF00892"/>
    </source>
</evidence>
<name>A0A268P1T2_SHOCL</name>
<comment type="similarity">
    <text evidence="2">Belongs to the EamA transporter family.</text>
</comment>
<evidence type="ECO:0000256" key="1">
    <source>
        <dbReference type="ARBA" id="ARBA00004127"/>
    </source>
</evidence>
<feature type="transmembrane region" description="Helical" evidence="6">
    <location>
        <begin position="9"/>
        <end position="30"/>
    </location>
</feature>
<feature type="transmembrane region" description="Helical" evidence="6">
    <location>
        <begin position="224"/>
        <end position="248"/>
    </location>
</feature>
<dbReference type="EMBL" id="NPCC01000006">
    <property type="protein sequence ID" value="PAE89716.1"/>
    <property type="molecule type" value="Genomic_DNA"/>
</dbReference>
<evidence type="ECO:0000256" key="5">
    <source>
        <dbReference type="ARBA" id="ARBA00023136"/>
    </source>
</evidence>
<dbReference type="InterPro" id="IPR037185">
    <property type="entry name" value="EmrE-like"/>
</dbReference>
<feature type="transmembrane region" description="Helical" evidence="6">
    <location>
        <begin position="36"/>
        <end position="58"/>
    </location>
</feature>
<dbReference type="PANTHER" id="PTHR32322">
    <property type="entry name" value="INNER MEMBRANE TRANSPORTER"/>
    <property type="match status" value="1"/>
</dbReference>
<dbReference type="Proteomes" id="UP000216207">
    <property type="component" value="Unassembled WGS sequence"/>
</dbReference>
<evidence type="ECO:0000256" key="4">
    <source>
        <dbReference type="ARBA" id="ARBA00022989"/>
    </source>
</evidence>
<dbReference type="Pfam" id="PF00892">
    <property type="entry name" value="EamA"/>
    <property type="match status" value="2"/>
</dbReference>
<dbReference type="RefSeq" id="WP_095326245.1">
    <property type="nucleotide sequence ID" value="NZ_NPCC01000006.1"/>
</dbReference>
<keyword evidence="5 6" id="KW-0472">Membrane</keyword>
<dbReference type="InterPro" id="IPR000620">
    <property type="entry name" value="EamA_dom"/>
</dbReference>
<feature type="transmembrane region" description="Helical" evidence="6">
    <location>
        <begin position="70"/>
        <end position="88"/>
    </location>
</feature>
<evidence type="ECO:0000313" key="8">
    <source>
        <dbReference type="EMBL" id="PAE89716.1"/>
    </source>
</evidence>
<dbReference type="GO" id="GO:0016020">
    <property type="term" value="C:membrane"/>
    <property type="evidence" value="ECO:0007669"/>
    <property type="project" value="UniProtKB-SubCell"/>
</dbReference>
<evidence type="ECO:0000256" key="6">
    <source>
        <dbReference type="SAM" id="Phobius"/>
    </source>
</evidence>
<comment type="caution">
    <text evidence="8">The sequence shown here is derived from an EMBL/GenBank/DDBJ whole genome shotgun (WGS) entry which is preliminary data.</text>
</comment>
<dbReference type="SUPFAM" id="SSF103481">
    <property type="entry name" value="Multidrug resistance efflux transporter EmrE"/>
    <property type="match status" value="1"/>
</dbReference>
<dbReference type="PANTHER" id="PTHR32322:SF2">
    <property type="entry name" value="EAMA DOMAIN-CONTAINING PROTEIN"/>
    <property type="match status" value="1"/>
</dbReference>
<sequence length="322" mass="35302">MQQPHTQKTFWFIVIGAAFWGINPLFRLLLLETMTSLQIVFIEHIILAFIAVPLIWTYRSDLAHLSLVDIGALLFISWGGSAIATLLFTQGLTYAATHGMGQINSVLLLQKLQPIFAIVLARFVLKESWPKHFGYLVPIALVGTYLLTFGFSLPISGFGDVFQLGSLFAIGAAALWGGSTVMGRLLLRKCRYETVTALRFLLALPLLSVLVLTSPDAWNEPASAAALFFISINLLASALLPGLVSMLLYYRGLQAIKASVATIAELSFPMAGLLVSWVTMQETVTFPQALGFALIWIVLYQISKQQDAKEVLPPLEKRTASA</sequence>
<feature type="transmembrane region" description="Helical" evidence="6">
    <location>
        <begin position="108"/>
        <end position="125"/>
    </location>
</feature>
<feature type="transmembrane region" description="Helical" evidence="6">
    <location>
        <begin position="132"/>
        <end position="155"/>
    </location>
</feature>